<dbReference type="Gene3D" id="4.10.240.10">
    <property type="entry name" value="Zn(2)-C6 fungal-type DNA-binding domain"/>
    <property type="match status" value="1"/>
</dbReference>
<evidence type="ECO:0000256" key="1">
    <source>
        <dbReference type="ARBA" id="ARBA00023015"/>
    </source>
</evidence>
<dbReference type="EMBL" id="SPNV01000153">
    <property type="protein sequence ID" value="KAF5859786.1"/>
    <property type="molecule type" value="Genomic_DNA"/>
</dbReference>
<evidence type="ECO:0000313" key="6">
    <source>
        <dbReference type="EMBL" id="KAF5859786.1"/>
    </source>
</evidence>
<proteinExistence type="predicted"/>
<dbReference type="GO" id="GO:0003677">
    <property type="term" value="F:DNA binding"/>
    <property type="evidence" value="ECO:0007669"/>
    <property type="project" value="UniProtKB-KW"/>
</dbReference>
<dbReference type="GO" id="GO:0008270">
    <property type="term" value="F:zinc ion binding"/>
    <property type="evidence" value="ECO:0007669"/>
    <property type="project" value="InterPro"/>
</dbReference>
<dbReference type="GO" id="GO:0000981">
    <property type="term" value="F:DNA-binding transcription factor activity, RNA polymerase II-specific"/>
    <property type="evidence" value="ECO:0007669"/>
    <property type="project" value="InterPro"/>
</dbReference>
<dbReference type="Pfam" id="PF00172">
    <property type="entry name" value="Zn_clus"/>
    <property type="match status" value="1"/>
</dbReference>
<dbReference type="AlphaFoldDB" id="A0A8H6E536"/>
<evidence type="ECO:0000313" key="7">
    <source>
        <dbReference type="Proteomes" id="UP000541154"/>
    </source>
</evidence>
<reference evidence="6 7" key="1">
    <citation type="submission" date="2019-04" db="EMBL/GenBank/DDBJ databases">
        <title>Aspergillus burnettii sp. nov., novel species from soil in southeast Queensland.</title>
        <authorList>
            <person name="Gilchrist C.L.M."/>
            <person name="Pitt J.I."/>
            <person name="Lange L."/>
            <person name="Lacey H.J."/>
            <person name="Vuong D."/>
            <person name="Midgley D.J."/>
            <person name="Greenfield P."/>
            <person name="Bradbury M."/>
            <person name="Lacey E."/>
            <person name="Busk P.K."/>
            <person name="Pilgaard B."/>
            <person name="Chooi Y.H."/>
            <person name="Piggott A.M."/>
        </authorList>
    </citation>
    <scope>NUCLEOTIDE SEQUENCE [LARGE SCALE GENOMIC DNA]</scope>
    <source>
        <strain evidence="6 7">FRR 5400</strain>
    </source>
</reference>
<accession>A0A8H6E536</accession>
<keyword evidence="7" id="KW-1185">Reference proteome</keyword>
<sequence>MNEIRTQEEGPEAKRRKIRKGTRSCWECKRRKVRCIFTSPANIVCDNCRRRGTGCISQEHPDPPAPFVSSNHVETRLGRVEELLEQLVHKGDTAHALHYSPEDLSEARSTLVTLDEVDRAELVSSAINTPVRVSHPRALSCECLTLRKNNLHKKTSTDSGRRVRPASPAVARTKSLDGQVSGKYGNLVRDLIVAWPNQRDLNIICDLPVGLSAHLHPAICSPSYSFTGQDPPSPREMLQLPPPGSHPVLIARKLLVLGTFLQGVLPSAMQSLRDQGASYRDLMARVVDRAIRLVTTNDELIGSVEGIECILIEAMYQNYAGNLHQAWMAMRRAAAIAQMMALHRGLDSRSLKILEPEAKAPFNPDHICFRLVEMDRYLSLMLGLPPASLEARFATPKALEGCHPIDRIQRIHCAVAGRILKCNGTDLSSLARTHDIDRLLQKAAAEMPPQWWLIPNFVSRNNDRAELQADMVRLNAQFAQQHLLLRLHLPYMLRFPSDHRYDHSKITTVNASREILSRYATFRTANPAHFYCRGIDFLAFVATTVLCLAHIESHGQRHQPSQTPNFSTIFNYLAHSRPSDRGTMERTLEIMDSMARTGTDMIASKLTRIIHHLLTVEAAAANGTIYSASSCKGDGGELEYDGKMTDSGTSLHIYLPYFGTIKFERGSISTSASPALTKTQLGVLTPSATDRSLEHNDLSLSTSNFHIGNQLVSPNSHLQDGQLLSSQHPSATDEVPCISSCNLEPNQLPIPPELSGVDEWGLQDVDVAIFNSLFRDIAIPDAVEEETWAQ</sequence>
<name>A0A8H6E536_PETAA</name>
<keyword evidence="1" id="KW-0805">Transcription regulation</keyword>
<dbReference type="CDD" id="cd12148">
    <property type="entry name" value="fungal_TF_MHR"/>
    <property type="match status" value="1"/>
</dbReference>
<dbReference type="PANTHER" id="PTHR47840:SF1">
    <property type="entry name" value="ZN(II)2CYS6 TRANSCRIPTION FACTOR (EUROFUNG)"/>
    <property type="match status" value="1"/>
</dbReference>
<organism evidence="6 7">
    <name type="scientific">Petromyces alliaceus</name>
    <name type="common">Aspergillus alliaceus</name>
    <dbReference type="NCBI Taxonomy" id="209559"/>
    <lineage>
        <taxon>Eukaryota</taxon>
        <taxon>Fungi</taxon>
        <taxon>Dikarya</taxon>
        <taxon>Ascomycota</taxon>
        <taxon>Pezizomycotina</taxon>
        <taxon>Eurotiomycetes</taxon>
        <taxon>Eurotiomycetidae</taxon>
        <taxon>Eurotiales</taxon>
        <taxon>Aspergillaceae</taxon>
        <taxon>Aspergillus</taxon>
        <taxon>Aspergillus subgen. Circumdati</taxon>
    </lineage>
</organism>
<dbReference type="PROSITE" id="PS00463">
    <property type="entry name" value="ZN2_CY6_FUNGAL_1"/>
    <property type="match status" value="1"/>
</dbReference>
<dbReference type="InterPro" id="IPR036864">
    <property type="entry name" value="Zn2-C6_fun-type_DNA-bd_sf"/>
</dbReference>
<dbReference type="GO" id="GO:0009893">
    <property type="term" value="P:positive regulation of metabolic process"/>
    <property type="evidence" value="ECO:0007669"/>
    <property type="project" value="UniProtKB-ARBA"/>
</dbReference>
<evidence type="ECO:0000256" key="4">
    <source>
        <dbReference type="ARBA" id="ARBA00023242"/>
    </source>
</evidence>
<dbReference type="CDD" id="cd00067">
    <property type="entry name" value="GAL4"/>
    <property type="match status" value="1"/>
</dbReference>
<dbReference type="SUPFAM" id="SSF57701">
    <property type="entry name" value="Zn2/Cys6 DNA-binding domain"/>
    <property type="match status" value="1"/>
</dbReference>
<comment type="caution">
    <text evidence="6">The sequence shown here is derived from an EMBL/GenBank/DDBJ whole genome shotgun (WGS) entry which is preliminary data.</text>
</comment>
<evidence type="ECO:0000256" key="2">
    <source>
        <dbReference type="ARBA" id="ARBA00023125"/>
    </source>
</evidence>
<dbReference type="SMART" id="SM00066">
    <property type="entry name" value="GAL4"/>
    <property type="match status" value="1"/>
</dbReference>
<protein>
    <recommendedName>
        <fullName evidence="5">Zn(2)-C6 fungal-type domain-containing protein</fullName>
    </recommendedName>
</protein>
<dbReference type="Proteomes" id="UP000541154">
    <property type="component" value="Unassembled WGS sequence"/>
</dbReference>
<keyword evidence="3" id="KW-0804">Transcription</keyword>
<gene>
    <name evidence="6" type="ORF">ETB97_002449</name>
</gene>
<feature type="domain" description="Zn(2)-C6 fungal-type" evidence="5">
    <location>
        <begin position="24"/>
        <end position="57"/>
    </location>
</feature>
<evidence type="ECO:0000256" key="3">
    <source>
        <dbReference type="ARBA" id="ARBA00023163"/>
    </source>
</evidence>
<evidence type="ECO:0000259" key="5">
    <source>
        <dbReference type="PROSITE" id="PS50048"/>
    </source>
</evidence>
<dbReference type="PANTHER" id="PTHR47840">
    <property type="entry name" value="ZN(II)2CYS6 TRANSCRIPTION FACTOR (EUROFUNG)-RELATED"/>
    <property type="match status" value="1"/>
</dbReference>
<dbReference type="PROSITE" id="PS50048">
    <property type="entry name" value="ZN2_CY6_FUNGAL_2"/>
    <property type="match status" value="1"/>
</dbReference>
<dbReference type="InterPro" id="IPR001138">
    <property type="entry name" value="Zn2Cys6_DnaBD"/>
</dbReference>
<keyword evidence="2" id="KW-0238">DNA-binding</keyword>
<keyword evidence="4" id="KW-0539">Nucleus</keyword>